<evidence type="ECO:0000313" key="1">
    <source>
        <dbReference type="EMBL" id="GAA2152043.1"/>
    </source>
</evidence>
<proteinExistence type="predicted"/>
<keyword evidence="2" id="KW-1185">Reference proteome</keyword>
<gene>
    <name evidence="1" type="ORF">GCM10009760_48160</name>
</gene>
<sequence length="45" mass="4360">MGKGLARVDRGPGIVEGMGCDSGYGGVLPGAEGVTGGVLDKGMHT</sequence>
<reference evidence="1 2" key="1">
    <citation type="journal article" date="2019" name="Int. J. Syst. Evol. Microbiol.">
        <title>The Global Catalogue of Microorganisms (GCM) 10K type strain sequencing project: providing services to taxonomists for standard genome sequencing and annotation.</title>
        <authorList>
            <consortium name="The Broad Institute Genomics Platform"/>
            <consortium name="The Broad Institute Genome Sequencing Center for Infectious Disease"/>
            <person name="Wu L."/>
            <person name="Ma J."/>
        </authorList>
    </citation>
    <scope>NUCLEOTIDE SEQUENCE [LARGE SCALE GENOMIC DNA]</scope>
    <source>
        <strain evidence="1 2">JCM 14560</strain>
    </source>
</reference>
<name>A0ABN3A1H7_9ACTN</name>
<organism evidence="1 2">
    <name type="scientific">Kitasatospora kazusensis</name>
    <dbReference type="NCBI Taxonomy" id="407974"/>
    <lineage>
        <taxon>Bacteria</taxon>
        <taxon>Bacillati</taxon>
        <taxon>Actinomycetota</taxon>
        <taxon>Actinomycetes</taxon>
        <taxon>Kitasatosporales</taxon>
        <taxon>Streptomycetaceae</taxon>
        <taxon>Kitasatospora</taxon>
    </lineage>
</organism>
<comment type="caution">
    <text evidence="1">The sequence shown here is derived from an EMBL/GenBank/DDBJ whole genome shotgun (WGS) entry which is preliminary data.</text>
</comment>
<dbReference type="EMBL" id="BAAANT010000033">
    <property type="protein sequence ID" value="GAA2152043.1"/>
    <property type="molecule type" value="Genomic_DNA"/>
</dbReference>
<dbReference type="Proteomes" id="UP001422759">
    <property type="component" value="Unassembled WGS sequence"/>
</dbReference>
<protein>
    <submittedName>
        <fullName evidence="1">Uncharacterized protein</fullName>
    </submittedName>
</protein>
<evidence type="ECO:0000313" key="2">
    <source>
        <dbReference type="Proteomes" id="UP001422759"/>
    </source>
</evidence>
<accession>A0ABN3A1H7</accession>